<dbReference type="SUPFAM" id="SSF58104">
    <property type="entry name" value="Methyl-accepting chemotaxis protein (MCP) signaling domain"/>
    <property type="match status" value="1"/>
</dbReference>
<sequence>MRFSLRRKIIAIACGAAIIPIVAMFIITDILEDRLQDCMKDEVRSLIESHVSQMTADLYEECRTSDQLLTAETERAAMALESLMDDEGSIRVLKRVSDWPVNNYRNDSDELTVPVMTLGGTEFTYSKRKGKPLSLLVEATRISGAYCTIFQRLNPEGDMLVVDTTAPAGDLNWKLGDIFYSLGDDGRVVTAIDDVLSGRKAQNYEAMDHGSRFTIYIPLRDQDGYVTGMMAVYMDDDILQVLRNSMLKTSIGKTGYIWVIGTKGDSWGRYIVSNSPQTDGLHVDEVSGNKGFVQDILNQAIEAGEGKLNSKSYVWKTGPDDEGRDKLSVFTYFKPWGWVIGAGVYLDEYQGITTRLTGVLDYLVEWLSITGMVLLGITLIVSFYASGLIAEPLSHMVELVKVIASGDLHKARETIAIVDESCPNARKAVRNADNPELLDETGQLYLAVKGMVNVLFSLIGQVQRSGIQVTTSSTEIAASARQLEVTVNQQAAATTQISATSAEISANSGELAGAMHHVNEAASNMDNLAFEGQDGLKTMVRIMDDLSSATMVITGKLDEINDRANAIEGIVNTITKVADRTNLLSLNAAIEAEKAGKFGQGFSVVAAEIRRLADQTSVAALEIEDMIGNMRSSVDSGVDEMEKFASDVRFGAEKAGKLGKKLEGIMTGVRELNPRIEQVNDGMTAQAEGAGQISEAMAQLSETASDTSDALSEFNRATSQLNEAVQGLRSEVARFKVSE</sequence>
<dbReference type="PROSITE" id="PS50111">
    <property type="entry name" value="CHEMOTAXIS_TRANSDUC_2"/>
    <property type="match status" value="1"/>
</dbReference>
<dbReference type="PANTHER" id="PTHR32089">
    <property type="entry name" value="METHYL-ACCEPTING CHEMOTAXIS PROTEIN MCPB"/>
    <property type="match status" value="1"/>
</dbReference>
<evidence type="ECO:0000256" key="1">
    <source>
        <dbReference type="ARBA" id="ARBA00023224"/>
    </source>
</evidence>
<protein>
    <submittedName>
        <fullName evidence="6">Methyl-accepting chemotaxis sensory transducer</fullName>
    </submittedName>
</protein>
<accession>C6BU40</accession>
<keyword evidence="7" id="KW-1185">Reference proteome</keyword>
<dbReference type="STRING" id="526222.Desal_3703"/>
<dbReference type="EMBL" id="CP001649">
    <property type="protein sequence ID" value="ACS81749.1"/>
    <property type="molecule type" value="Genomic_DNA"/>
</dbReference>
<keyword evidence="4" id="KW-0812">Transmembrane</keyword>
<evidence type="ECO:0000313" key="6">
    <source>
        <dbReference type="EMBL" id="ACS81749.1"/>
    </source>
</evidence>
<dbReference type="Pfam" id="PF00015">
    <property type="entry name" value="MCPsignal"/>
    <property type="match status" value="1"/>
</dbReference>
<evidence type="ECO:0000259" key="5">
    <source>
        <dbReference type="PROSITE" id="PS50111"/>
    </source>
</evidence>
<evidence type="ECO:0000313" key="7">
    <source>
        <dbReference type="Proteomes" id="UP000002601"/>
    </source>
</evidence>
<dbReference type="HOGENOM" id="CLU_375418_0_0_7"/>
<dbReference type="PANTHER" id="PTHR32089:SF120">
    <property type="entry name" value="METHYL-ACCEPTING CHEMOTAXIS PROTEIN TLPQ"/>
    <property type="match status" value="1"/>
</dbReference>
<dbReference type="Gene3D" id="1.10.287.950">
    <property type="entry name" value="Methyl-accepting chemotaxis protein"/>
    <property type="match status" value="1"/>
</dbReference>
<dbReference type="AlphaFoldDB" id="C6BU40"/>
<dbReference type="Pfam" id="PF17201">
    <property type="entry name" value="Cache_3-Cache_2"/>
    <property type="match status" value="1"/>
</dbReference>
<dbReference type="GO" id="GO:0007165">
    <property type="term" value="P:signal transduction"/>
    <property type="evidence" value="ECO:0007669"/>
    <property type="project" value="UniProtKB-KW"/>
</dbReference>
<reference evidence="6 7" key="1">
    <citation type="submission" date="2009-06" db="EMBL/GenBank/DDBJ databases">
        <title>Complete sequence of Desulfovibrio salexigens DSM 2638.</title>
        <authorList>
            <consortium name="US DOE Joint Genome Institute"/>
            <person name="Lucas S."/>
            <person name="Copeland A."/>
            <person name="Lapidus A."/>
            <person name="Glavina del Rio T."/>
            <person name="Tice H."/>
            <person name="Bruce D."/>
            <person name="Goodwin L."/>
            <person name="Pitluck S."/>
            <person name="Munk A.C."/>
            <person name="Brettin T."/>
            <person name="Detter J.C."/>
            <person name="Han C."/>
            <person name="Tapia R."/>
            <person name="Larimer F."/>
            <person name="Land M."/>
            <person name="Hauser L."/>
            <person name="Kyrpides N."/>
            <person name="Anderson I."/>
            <person name="Wall J.D."/>
            <person name="Arkin A.P."/>
            <person name="Dehal P."/>
            <person name="Chivian D."/>
            <person name="Giles B."/>
            <person name="Hazen T.C."/>
        </authorList>
    </citation>
    <scope>NUCLEOTIDE SEQUENCE [LARGE SCALE GENOMIC DNA]</scope>
    <source>
        <strain evidence="7">ATCC 14822 / DSM 2638 / NCIMB 8403 / VKM B-1763</strain>
    </source>
</reference>
<evidence type="ECO:0000256" key="4">
    <source>
        <dbReference type="SAM" id="Phobius"/>
    </source>
</evidence>
<dbReference type="Gene3D" id="3.30.450.20">
    <property type="entry name" value="PAS domain"/>
    <property type="match status" value="1"/>
</dbReference>
<dbReference type="InterPro" id="IPR033462">
    <property type="entry name" value="Cache_3-Cache_2"/>
</dbReference>
<dbReference type="SMART" id="SM00283">
    <property type="entry name" value="MA"/>
    <property type="match status" value="1"/>
</dbReference>
<dbReference type="RefSeq" id="WP_015853565.1">
    <property type="nucleotide sequence ID" value="NC_012881.1"/>
</dbReference>
<dbReference type="eggNOG" id="COG0840">
    <property type="taxonomic scope" value="Bacteria"/>
</dbReference>
<feature type="domain" description="Methyl-accepting transducer" evidence="5">
    <location>
        <begin position="465"/>
        <end position="701"/>
    </location>
</feature>
<gene>
    <name evidence="6" type="ordered locus">Desal_3703</name>
</gene>
<dbReference type="InterPro" id="IPR004089">
    <property type="entry name" value="MCPsignal_dom"/>
</dbReference>
<dbReference type="KEGG" id="dsa:Desal_3703"/>
<name>C6BU40_MARSD</name>
<dbReference type="OrthoDB" id="9816383at2"/>
<dbReference type="Proteomes" id="UP000002601">
    <property type="component" value="Chromosome"/>
</dbReference>
<evidence type="ECO:0000256" key="3">
    <source>
        <dbReference type="PROSITE-ProRule" id="PRU00284"/>
    </source>
</evidence>
<organism evidence="6 7">
    <name type="scientific">Maridesulfovibrio salexigens (strain ATCC 14822 / DSM 2638 / NCIMB 8403 / VKM B-1763)</name>
    <name type="common">Desulfovibrio salexigens</name>
    <dbReference type="NCBI Taxonomy" id="526222"/>
    <lineage>
        <taxon>Bacteria</taxon>
        <taxon>Pseudomonadati</taxon>
        <taxon>Thermodesulfobacteriota</taxon>
        <taxon>Desulfovibrionia</taxon>
        <taxon>Desulfovibrionales</taxon>
        <taxon>Desulfovibrionaceae</taxon>
        <taxon>Maridesulfovibrio</taxon>
    </lineage>
</organism>
<proteinExistence type="inferred from homology"/>
<evidence type="ECO:0000256" key="2">
    <source>
        <dbReference type="ARBA" id="ARBA00029447"/>
    </source>
</evidence>
<dbReference type="GO" id="GO:0016020">
    <property type="term" value="C:membrane"/>
    <property type="evidence" value="ECO:0007669"/>
    <property type="project" value="InterPro"/>
</dbReference>
<keyword evidence="4" id="KW-1133">Transmembrane helix</keyword>
<keyword evidence="1 3" id="KW-0807">Transducer</keyword>
<keyword evidence="4" id="KW-0472">Membrane</keyword>
<dbReference type="eggNOG" id="COG4564">
    <property type="taxonomic scope" value="Bacteria"/>
</dbReference>
<comment type="similarity">
    <text evidence="2">Belongs to the methyl-accepting chemotaxis (MCP) protein family.</text>
</comment>
<feature type="transmembrane region" description="Helical" evidence="4">
    <location>
        <begin position="9"/>
        <end position="31"/>
    </location>
</feature>